<name>A0ABP9ZCU1_9FUNG</name>
<sequence length="100" mass="10765">MSVPNNSPTTERNTIASSCDANTEVMSNNMDVDSSLAEANVSHITHADVEADMKIAFALLKSAIRDLSLFIASAPAGVELTNARITLRNVLHENKLLNKL</sequence>
<protein>
    <submittedName>
        <fullName evidence="1">Uncharacterized protein</fullName>
    </submittedName>
</protein>
<evidence type="ECO:0000313" key="2">
    <source>
        <dbReference type="Proteomes" id="UP001473302"/>
    </source>
</evidence>
<comment type="caution">
    <text evidence="1">The sequence shown here is derived from an EMBL/GenBank/DDBJ whole genome shotgun (WGS) entry which is preliminary data.</text>
</comment>
<organism evidence="1 2">
    <name type="scientific">Mucor flavus</name>
    <dbReference type="NCBI Taxonomy" id="439312"/>
    <lineage>
        <taxon>Eukaryota</taxon>
        <taxon>Fungi</taxon>
        <taxon>Fungi incertae sedis</taxon>
        <taxon>Mucoromycota</taxon>
        <taxon>Mucoromycotina</taxon>
        <taxon>Mucoromycetes</taxon>
        <taxon>Mucorales</taxon>
        <taxon>Mucorineae</taxon>
        <taxon>Mucoraceae</taxon>
        <taxon>Mucor</taxon>
    </lineage>
</organism>
<dbReference type="Proteomes" id="UP001473302">
    <property type="component" value="Unassembled WGS sequence"/>
</dbReference>
<accession>A0ABP9ZCU1</accession>
<evidence type="ECO:0000313" key="1">
    <source>
        <dbReference type="EMBL" id="GAA5816886.1"/>
    </source>
</evidence>
<reference evidence="1 2" key="1">
    <citation type="submission" date="2024-04" db="EMBL/GenBank/DDBJ databases">
        <title>genome sequences of Mucor flavus KT1a and Helicostylum pulchrum KT1b strains isolated from the surface of a dry-aged beef.</title>
        <authorList>
            <person name="Toyotome T."/>
            <person name="Hosono M."/>
            <person name="Torimaru M."/>
            <person name="Fukuda K."/>
            <person name="Mikami N."/>
        </authorList>
    </citation>
    <scope>NUCLEOTIDE SEQUENCE [LARGE SCALE GENOMIC DNA]</scope>
    <source>
        <strain evidence="1 2">KT1a</strain>
    </source>
</reference>
<proteinExistence type="predicted"/>
<gene>
    <name evidence="1" type="ORF">MFLAVUS_010420</name>
</gene>
<keyword evidence="2" id="KW-1185">Reference proteome</keyword>
<dbReference type="EMBL" id="BAABUK010000036">
    <property type="protein sequence ID" value="GAA5816886.1"/>
    <property type="molecule type" value="Genomic_DNA"/>
</dbReference>